<feature type="region of interest" description="Disordered" evidence="7">
    <location>
        <begin position="1026"/>
        <end position="1046"/>
    </location>
</feature>
<dbReference type="PANTHER" id="PTHR43671">
    <property type="entry name" value="SERINE/THREONINE-PROTEIN KINASE NEK"/>
    <property type="match status" value="1"/>
</dbReference>
<feature type="region of interest" description="Disordered" evidence="7">
    <location>
        <begin position="722"/>
        <end position="779"/>
    </location>
</feature>
<feature type="region of interest" description="Disordered" evidence="7">
    <location>
        <begin position="1447"/>
        <end position="1485"/>
    </location>
</feature>
<feature type="compositionally biased region" description="Polar residues" evidence="7">
    <location>
        <begin position="750"/>
        <end position="759"/>
    </location>
</feature>
<dbReference type="OMA" id="DTGYLCL"/>
<dbReference type="GO" id="GO:0005524">
    <property type="term" value="F:ATP binding"/>
    <property type="evidence" value="ECO:0007669"/>
    <property type="project" value="UniProtKB-UniRule"/>
</dbReference>
<dbReference type="GeneID" id="5413045"/>
<feature type="compositionally biased region" description="Polar residues" evidence="7">
    <location>
        <begin position="936"/>
        <end position="954"/>
    </location>
</feature>
<feature type="transmembrane region" description="Helical" evidence="8">
    <location>
        <begin position="88"/>
        <end position="111"/>
    </location>
</feature>
<feature type="region of interest" description="Disordered" evidence="7">
    <location>
        <begin position="476"/>
        <end position="505"/>
    </location>
</feature>
<evidence type="ECO:0000256" key="1">
    <source>
        <dbReference type="ARBA" id="ARBA00010886"/>
    </source>
</evidence>
<feature type="region of interest" description="Disordered" evidence="7">
    <location>
        <begin position="1293"/>
        <end position="1329"/>
    </location>
</feature>
<feature type="compositionally biased region" description="Basic residues" evidence="7">
    <location>
        <begin position="179"/>
        <end position="197"/>
    </location>
</feature>
<feature type="region of interest" description="Disordered" evidence="7">
    <location>
        <begin position="801"/>
        <end position="852"/>
    </location>
</feature>
<dbReference type="VEuPathDB" id="TriTrypDB:LbrM.08.0570"/>
<dbReference type="InterPro" id="IPR011009">
    <property type="entry name" value="Kinase-like_dom_sf"/>
</dbReference>
<dbReference type="Gene3D" id="3.30.200.20">
    <property type="entry name" value="Phosphorylase Kinase, domain 1"/>
    <property type="match status" value="1"/>
</dbReference>
<dbReference type="Pfam" id="PF00069">
    <property type="entry name" value="Pkinase"/>
    <property type="match status" value="3"/>
</dbReference>
<feature type="compositionally biased region" description="Polar residues" evidence="7">
    <location>
        <begin position="728"/>
        <end position="739"/>
    </location>
</feature>
<evidence type="ECO:0000313" key="11">
    <source>
        <dbReference type="Proteomes" id="UP000007258"/>
    </source>
</evidence>
<feature type="compositionally biased region" description="Low complexity" evidence="7">
    <location>
        <begin position="1384"/>
        <end position="1421"/>
    </location>
</feature>
<comment type="similarity">
    <text evidence="1">Belongs to the protein kinase superfamily. NEK Ser/Thr protein kinase family. NIMA subfamily.</text>
</comment>
<dbReference type="PANTHER" id="PTHR43671:SF103">
    <property type="entry name" value="KINASE, PUTATIVE-RELATED"/>
    <property type="match status" value="1"/>
</dbReference>
<name>A4H5C1_LEIBR</name>
<feature type="region of interest" description="Disordered" evidence="7">
    <location>
        <begin position="1654"/>
        <end position="1682"/>
    </location>
</feature>
<feature type="compositionally biased region" description="Low complexity" evidence="7">
    <location>
        <begin position="816"/>
        <end position="834"/>
    </location>
</feature>
<dbReference type="PROSITE" id="PS00108">
    <property type="entry name" value="PROTEIN_KINASE_ST"/>
    <property type="match status" value="1"/>
</dbReference>
<dbReference type="KEGG" id="lbz:LBRM_08_0570"/>
<evidence type="ECO:0000256" key="5">
    <source>
        <dbReference type="ARBA" id="ARBA00022840"/>
    </source>
</evidence>
<evidence type="ECO:0000256" key="3">
    <source>
        <dbReference type="ARBA" id="ARBA00022741"/>
    </source>
</evidence>
<dbReference type="GO" id="GO:0004674">
    <property type="term" value="F:protein serine/threonine kinase activity"/>
    <property type="evidence" value="ECO:0007669"/>
    <property type="project" value="UniProtKB-KW"/>
</dbReference>
<keyword evidence="11" id="KW-1185">Reference proteome</keyword>
<dbReference type="EMBL" id="FR798982">
    <property type="protein sequence ID" value="CAM37145.1"/>
    <property type="molecule type" value="Genomic_DNA"/>
</dbReference>
<feature type="compositionally biased region" description="Polar residues" evidence="7">
    <location>
        <begin position="483"/>
        <end position="495"/>
    </location>
</feature>
<dbReference type="Proteomes" id="UP000007258">
    <property type="component" value="Chromosome 8"/>
</dbReference>
<feature type="region of interest" description="Disordered" evidence="7">
    <location>
        <begin position="1381"/>
        <end position="1421"/>
    </location>
</feature>
<dbReference type="Gene3D" id="1.10.510.10">
    <property type="entry name" value="Transferase(Phosphotransferase) domain 1"/>
    <property type="match status" value="2"/>
</dbReference>
<sequence length="2047" mass="212981">MHVSFSPTHTAADEPYANGTSSSPSLPPSMRIVVVAAAAAAAAAALLTVPATSVTQYDAAAHALTSNGDGGSSGSHTLTNTGVGIVDVLLVVACTLMLVTIALLIVVIRLLKHVAAAAAALGSSAPDIRRNDLRAEVPVAYRSVGLDDDENNNAALHGNNRDSRTQRVEYAEEQQSLLHRARSRGGRTERHHHRSTSPRHQETGQNTILGLFDALSIRLGLSPTAAIEDATSCGKTAAPRSRSRSYRAVDSAVPSLGSCSAARGSPELQCHASLCTDPDAFATVKDETDAFHAAPQSTWHNSSSLNQSGAARKREESAVAQVPPPSEPSLPPAVVAAETSNERKTATPAAANHGGTSPSDDARMPVFTATTQKDMAVYNTIRHSRYRLLQRIGLGAFSSVYLVQHKDTEKKYALKYILCKGDRERRAALRECEAINCLQGHPQVIRLVDMFMNYQFQSAPTSPRAADSPAIPATLSGRREQATGEQSSRPRSTAQPRAPAAIAPSVSPAAAAAQSLWSRPSSSAAPSHGEATAITAVANAHSRHRAPDPAASAGTTTMLVAARLKELSDADMAKSASLTRFDGVEVTATPQAPIRAVAMERSTEHHPAAHDEEEDDNVDYSHVDTAAEDERQLQGALSYRYRSPHSTAARGYGSGNGDEDDEERRCVIHGVRPSVKGAAYGAYMANADHASDRRNAVSTFGDRLASIEARDGEELPQLIFSAADREQPQPQGKQSMRTSSSHDRCPLHSVQRTSQSGNNVHLPGADAATSTTPKADSSSSVFAGSAHVLAPLYAAAGGGTRGCGHPPLQSTSHPLTEASPTASTATRTASTDASLPARSEAHAGQSRSCGHATGAPGAVVHNASNPTATIDVSVGCCTVEGMAITATTTHNCLPSTACNATLSRISGASDEHGTLEYCDGGHGMRSSSGGTRRSKTIQSATREVPEPTSQSSRVSLEDCDVDGVDDGRANAHVGSEKRRTDRRCDADAEETRSCKHNDACSSATSSSGTQEEPIQPIHRILMPLQSLHQPPNGLTGAPSSGDSRGAALQLQNRTCTPGTGNLTAYNLYANSPTATIGEAPGVVKPMQAAGSAEIPLSVAANLHDVGGSTVSTFTPPPPPQQQQQLLPSLAASYALARTAASSADVSSAASGTLTAQAPIRYKDFVPPHALITAPPSASRTPVTAMRGNGGVIANSSVEVQEHRQPINRGGRLAPPLYGIPARAGSGTTITGTCGLRPDRLAGAYGNPYLERASGGEPVPPPRTSYAPGGGVRYNSLIVPYVAAPTKSQTAAKGLPAQSSSASSPLMLSASGTGVSAFDERNTGRGQGWHSEVTGAASISQDSYASMSACHTACLEAPRPLPSAAPVVATVVRSTYAPLRHGDVAHPTAASPAASSMTRSSTATLSPPSTPRQQQQQQLPSAAYPAASLIANNGRLSLTAVIQAPHGGKQGECMVSDDSKPRANVSSSATDSALMSAHAPPPPPPLRSLVSQVSSAYLLREAGGLNGAGVAPSRVRYTNAGSPIPWDAYNANTTTVNAAAAVAVLAGLSPKVDGRAPTVTCTGAGDTGDSKSCTTTRTSCSHISLQDARDTGYLGLVIEYHPMGDLCRYALRAKQQLEMRCHRQQQSQRRTLGRSGVVSMATPRSTASLVTATVDTRTRTTERSSTLQPQPTARNATERDDGGMGANAVEPISPFSCRPSVLTHGGTAAASSLLAAAAAATWTAKVAMSRTDLPLALSAGVGSGGTNGNEHLGDFDNQSTAAVATDPTSDNPLTEAQLLSIAYQLASVLDHMHRQNPPIIHRDLKPENILIKGELSDYLDVPLSAALASTSSTPSSPVPLTNAGGASSQYDTGECSAVCVGGNNDGLNKSSVSPQSPSFASLAAVIEDAANSSWLLPPIRITRAVVPIALIDFGLAIMQDTHSRPHSGRGGGTRPYIAPESWHGGTCTASDVWSLGCVLYALATCRLVAKDVRIMSQEAKQDGFASRMLNDIIEKKYSLAFASFVVSLLVVDPAKRPTAAQAAQCFCIVDNEIRFDLRSPFFSNVLDL</sequence>
<feature type="compositionally biased region" description="Polar residues" evidence="7">
    <location>
        <begin position="1463"/>
        <end position="1472"/>
    </location>
</feature>
<feature type="compositionally biased region" description="Low complexity" evidence="7">
    <location>
        <begin position="1294"/>
        <end position="1310"/>
    </location>
</feature>
<evidence type="ECO:0000256" key="6">
    <source>
        <dbReference type="PROSITE-ProRule" id="PRU10141"/>
    </source>
</evidence>
<organism evidence="10 11">
    <name type="scientific">Leishmania braziliensis</name>
    <dbReference type="NCBI Taxonomy" id="5660"/>
    <lineage>
        <taxon>Eukaryota</taxon>
        <taxon>Discoba</taxon>
        <taxon>Euglenozoa</taxon>
        <taxon>Kinetoplastea</taxon>
        <taxon>Metakinetoplastina</taxon>
        <taxon>Trypanosomatida</taxon>
        <taxon>Trypanosomatidae</taxon>
        <taxon>Leishmaniinae</taxon>
        <taxon>Leishmania</taxon>
        <taxon>Leishmania braziliensis species complex</taxon>
    </lineage>
</organism>
<dbReference type="RefSeq" id="XP_001562116.1">
    <property type="nucleotide sequence ID" value="XM_001562066.1"/>
</dbReference>
<accession>A4H5C1</accession>
<dbReference type="PROSITE" id="PS50011">
    <property type="entry name" value="PROTEIN_KINASE_DOM"/>
    <property type="match status" value="1"/>
</dbReference>
<dbReference type="InterPro" id="IPR050660">
    <property type="entry name" value="NEK_Ser/Thr_kinase"/>
</dbReference>
<reference evidence="10 11" key="2">
    <citation type="journal article" date="2011" name="Genome Res.">
        <title>Chromosome and gene copy number variation allow major structural change between species and strains of Leishmania.</title>
        <authorList>
            <person name="Rogers M.B."/>
            <person name="Hilley J.D."/>
            <person name="Dickens N.J."/>
            <person name="Wilkes J."/>
            <person name="Bates P.A."/>
            <person name="Depledge D.P."/>
            <person name="Harris D."/>
            <person name="Her Y."/>
            <person name="Herzyk P."/>
            <person name="Imamura H."/>
            <person name="Otto T.D."/>
            <person name="Sanders M."/>
            <person name="Seeger K."/>
            <person name="Dujardin J.C."/>
            <person name="Berriman M."/>
            <person name="Smith D.F."/>
            <person name="Hertz-Fowler C."/>
            <person name="Mottram J.C."/>
        </authorList>
    </citation>
    <scope>NUCLEOTIDE SEQUENCE [LARGE SCALE GENOMIC DNA]</scope>
    <source>
        <strain evidence="10 11">MHOM/BR/75/M2904</strain>
    </source>
</reference>
<evidence type="ECO:0000256" key="8">
    <source>
        <dbReference type="SAM" id="Phobius"/>
    </source>
</evidence>
<feature type="compositionally biased region" description="Polar residues" evidence="7">
    <location>
        <begin position="295"/>
        <end position="309"/>
    </location>
</feature>
<feature type="compositionally biased region" description="Pro residues" evidence="7">
    <location>
        <begin position="322"/>
        <end position="331"/>
    </location>
</feature>
<dbReference type="SMART" id="SM00220">
    <property type="entry name" value="S_TKc"/>
    <property type="match status" value="1"/>
</dbReference>
<feature type="region of interest" description="Disordered" evidence="7">
    <location>
        <begin position="1"/>
        <end position="24"/>
    </location>
</feature>
<evidence type="ECO:0000256" key="2">
    <source>
        <dbReference type="ARBA" id="ARBA00022679"/>
    </source>
</evidence>
<protein>
    <recommendedName>
        <fullName evidence="9">Protein kinase domain-containing protein</fullName>
    </recommendedName>
</protein>
<reference evidence="10 11" key="1">
    <citation type="journal article" date="2007" name="Nat. Genet.">
        <title>Comparative genomic analysis of three Leishmania species that cause diverse human disease.</title>
        <authorList>
            <person name="Peacock C.S."/>
            <person name="Seeger K."/>
            <person name="Harris D."/>
            <person name="Murphy L."/>
            <person name="Ruiz J.C."/>
            <person name="Quail M.A."/>
            <person name="Peters N."/>
            <person name="Adlem E."/>
            <person name="Tivey A."/>
            <person name="Aslett M."/>
            <person name="Kerhornou A."/>
            <person name="Ivens A."/>
            <person name="Fraser A."/>
            <person name="Rajandream M.A."/>
            <person name="Carver T."/>
            <person name="Norbertczak H."/>
            <person name="Chillingworth T."/>
            <person name="Hance Z."/>
            <person name="Jagels K."/>
            <person name="Moule S."/>
            <person name="Ormond D."/>
            <person name="Rutter S."/>
            <person name="Squares R."/>
            <person name="Whitehead S."/>
            <person name="Rabbinowitsch E."/>
            <person name="Arrowsmith C."/>
            <person name="White B."/>
            <person name="Thurston S."/>
            <person name="Bringaud F."/>
            <person name="Baldauf S.L."/>
            <person name="Faulconbridge A."/>
            <person name="Jeffares D."/>
            <person name="Depledge D.P."/>
            <person name="Oyola S.O."/>
            <person name="Hilley J.D."/>
            <person name="Brito L.O."/>
            <person name="Tosi L.R."/>
            <person name="Barrell B."/>
            <person name="Cruz A.K."/>
            <person name="Mottram J.C."/>
            <person name="Smith D.F."/>
            <person name="Berriman M."/>
        </authorList>
    </citation>
    <scope>NUCLEOTIDE SEQUENCE [LARGE SCALE GENOMIC DNA]</scope>
    <source>
        <strain evidence="10 11">MHOM/BR/75/M2904</strain>
    </source>
</reference>
<feature type="compositionally biased region" description="Polar residues" evidence="7">
    <location>
        <begin position="768"/>
        <end position="779"/>
    </location>
</feature>
<evidence type="ECO:0000313" key="10">
    <source>
        <dbReference type="EMBL" id="CAM37145.1"/>
    </source>
</evidence>
<dbReference type="PROSITE" id="PS00107">
    <property type="entry name" value="PROTEIN_KINASE_ATP"/>
    <property type="match status" value="1"/>
</dbReference>
<dbReference type="SUPFAM" id="SSF56112">
    <property type="entry name" value="Protein kinase-like (PK-like)"/>
    <property type="match status" value="1"/>
</dbReference>
<keyword evidence="2 10" id="KW-0808">Transferase</keyword>
<evidence type="ECO:0000259" key="9">
    <source>
        <dbReference type="PROSITE" id="PS50011"/>
    </source>
</evidence>
<dbReference type="InterPro" id="IPR008271">
    <property type="entry name" value="Ser/Thr_kinase_AS"/>
</dbReference>
<feature type="region of interest" description="Disordered" evidence="7">
    <location>
        <begin position="229"/>
        <end position="249"/>
    </location>
</feature>
<feature type="binding site" evidence="6">
    <location>
        <position position="415"/>
    </location>
    <ligand>
        <name>ATP</name>
        <dbReference type="ChEBI" id="CHEBI:30616"/>
    </ligand>
</feature>
<dbReference type="InterPro" id="IPR000719">
    <property type="entry name" value="Prot_kinase_dom"/>
</dbReference>
<dbReference type="InParanoid" id="A4H5C1"/>
<gene>
    <name evidence="10" type="ORF">LBRM_08_0570</name>
</gene>
<keyword evidence="8" id="KW-1133">Transmembrane helix</keyword>
<dbReference type="InterPro" id="IPR017441">
    <property type="entry name" value="Protein_kinase_ATP_BS"/>
</dbReference>
<proteinExistence type="inferred from homology"/>
<keyword evidence="8" id="KW-0472">Membrane</keyword>
<feature type="transmembrane region" description="Helical" evidence="8">
    <location>
        <begin position="30"/>
        <end position="49"/>
    </location>
</feature>
<keyword evidence="3 6" id="KW-0547">Nucleotide-binding</keyword>
<keyword evidence="4" id="KW-0418">Kinase</keyword>
<feature type="compositionally biased region" description="Basic and acidic residues" evidence="7">
    <location>
        <begin position="159"/>
        <end position="170"/>
    </location>
</feature>
<feature type="domain" description="Protein kinase" evidence="9">
    <location>
        <begin position="1623"/>
        <end position="2041"/>
    </location>
</feature>
<feature type="compositionally biased region" description="Polar residues" evidence="7">
    <location>
        <begin position="999"/>
        <end position="1012"/>
    </location>
</feature>
<evidence type="ECO:0000256" key="4">
    <source>
        <dbReference type="ARBA" id="ARBA00022777"/>
    </source>
</evidence>
<feature type="region of interest" description="Disordered" evidence="7">
    <location>
        <begin position="146"/>
        <end position="205"/>
    </location>
</feature>
<keyword evidence="8" id="KW-0812">Transmembrane</keyword>
<evidence type="ECO:0000256" key="7">
    <source>
        <dbReference type="SAM" id="MobiDB-lite"/>
    </source>
</evidence>
<feature type="region of interest" description="Disordered" evidence="7">
    <location>
        <begin position="292"/>
        <end position="364"/>
    </location>
</feature>
<feature type="compositionally biased region" description="Basic and acidic residues" evidence="7">
    <location>
        <begin position="965"/>
        <end position="998"/>
    </location>
</feature>
<feature type="region of interest" description="Disordered" evidence="7">
    <location>
        <begin position="916"/>
        <end position="1013"/>
    </location>
</feature>
<keyword evidence="5 6" id="KW-0067">ATP-binding</keyword>